<dbReference type="Proteomes" id="UP000307702">
    <property type="component" value="Unassembled WGS sequence"/>
</dbReference>
<dbReference type="InterPro" id="IPR013317">
    <property type="entry name" value="DnaA_dom"/>
</dbReference>
<dbReference type="PANTHER" id="PTHR30050">
    <property type="entry name" value="CHROMOSOMAL REPLICATION INITIATOR PROTEIN DNAA"/>
    <property type="match status" value="1"/>
</dbReference>
<reference evidence="3 4" key="1">
    <citation type="submission" date="2019-05" db="EMBL/GenBank/DDBJ databases">
        <title>Colwellia ponticola sp. nov., isolated from seawater.</title>
        <authorList>
            <person name="Yoon J.-H."/>
        </authorList>
    </citation>
    <scope>NUCLEOTIDE SEQUENCE [LARGE SCALE GENOMIC DNA]</scope>
    <source>
        <strain evidence="3 4">OISW-25</strain>
    </source>
</reference>
<dbReference type="SUPFAM" id="SSF52540">
    <property type="entry name" value="P-loop containing nucleoside triphosphate hydrolases"/>
    <property type="match status" value="1"/>
</dbReference>
<feature type="domain" description="Chromosomal replication initiator protein DnaA ATPAse" evidence="1">
    <location>
        <begin position="33"/>
        <end position="160"/>
    </location>
</feature>
<sequence length="235" mass="26345">MKQVAQLTLKVQLPDDETFDSYKSEANLSIVSQLKLYIEQQQESPHGFYLFGLTSAGKSHLLHASSSYAAQLGKSSVCLSCAELKQLPVAVLDGLENIDLICLDDIHLIAGDNQWEQAIFDLYNRVLEHNKYLLISGNESVQQLGISLPDLVSRLSWGLTEQVKPLDDEEKITALQYRATQRGLILSDEVVKFLLNRLSRDMGSLTKSLDVLDKASIQEQRKITIPFIKEVLSLQ</sequence>
<dbReference type="InterPro" id="IPR017788">
    <property type="entry name" value="Hda"/>
</dbReference>
<accession>A0A8H2JKH3</accession>
<dbReference type="Gene3D" id="3.40.50.300">
    <property type="entry name" value="P-loop containing nucleotide triphosphate hydrolases"/>
    <property type="match status" value="1"/>
</dbReference>
<dbReference type="Pfam" id="PF22688">
    <property type="entry name" value="Hda_lid"/>
    <property type="match status" value="1"/>
</dbReference>
<dbReference type="Gene3D" id="1.10.8.60">
    <property type="match status" value="1"/>
</dbReference>
<dbReference type="GO" id="GO:0006270">
    <property type="term" value="P:DNA replication initiation"/>
    <property type="evidence" value="ECO:0007669"/>
    <property type="project" value="TreeGrafter"/>
</dbReference>
<keyword evidence="4" id="KW-1185">Reference proteome</keyword>
<dbReference type="Pfam" id="PF00308">
    <property type="entry name" value="Bac_DnaA"/>
    <property type="match status" value="1"/>
</dbReference>
<dbReference type="EMBL" id="SZVP01000010">
    <property type="protein sequence ID" value="TMM44769.1"/>
    <property type="molecule type" value="Genomic_DNA"/>
</dbReference>
<dbReference type="NCBIfam" id="TIGR03420">
    <property type="entry name" value="DnaA_homol_Hda"/>
    <property type="match status" value="1"/>
</dbReference>
<feature type="domain" description="Hda lid" evidence="2">
    <location>
        <begin position="168"/>
        <end position="232"/>
    </location>
</feature>
<dbReference type="RefSeq" id="WP_138623285.1">
    <property type="nucleotide sequence ID" value="NZ_SZVP01000010.1"/>
</dbReference>
<evidence type="ECO:0000313" key="3">
    <source>
        <dbReference type="EMBL" id="TMM44769.1"/>
    </source>
</evidence>
<evidence type="ECO:0000259" key="2">
    <source>
        <dbReference type="Pfam" id="PF22688"/>
    </source>
</evidence>
<organism evidence="3 4">
    <name type="scientific">Colwellia ponticola</name>
    <dbReference type="NCBI Taxonomy" id="2304625"/>
    <lineage>
        <taxon>Bacteria</taxon>
        <taxon>Pseudomonadati</taxon>
        <taxon>Pseudomonadota</taxon>
        <taxon>Gammaproteobacteria</taxon>
        <taxon>Alteromonadales</taxon>
        <taxon>Colwelliaceae</taxon>
        <taxon>Colwellia</taxon>
    </lineage>
</organism>
<dbReference type="InterPro" id="IPR055199">
    <property type="entry name" value="Hda_lid"/>
</dbReference>
<dbReference type="OrthoDB" id="9784878at2"/>
<name>A0A8H2JKH3_9GAMM</name>
<protein>
    <submittedName>
        <fullName evidence="3">DnaA regulatory inactivator Hda</fullName>
    </submittedName>
</protein>
<evidence type="ECO:0000259" key="1">
    <source>
        <dbReference type="Pfam" id="PF00308"/>
    </source>
</evidence>
<evidence type="ECO:0000313" key="4">
    <source>
        <dbReference type="Proteomes" id="UP000307702"/>
    </source>
</evidence>
<dbReference type="PANTHER" id="PTHR30050:SF5">
    <property type="entry name" value="DNAA REGULATORY INACTIVATOR HDA"/>
    <property type="match status" value="1"/>
</dbReference>
<gene>
    <name evidence="3" type="primary">hda</name>
    <name evidence="3" type="ORF">FCS21_10880</name>
</gene>
<comment type="caution">
    <text evidence="3">The sequence shown here is derived from an EMBL/GenBank/DDBJ whole genome shotgun (WGS) entry which is preliminary data.</text>
</comment>
<dbReference type="InterPro" id="IPR027417">
    <property type="entry name" value="P-loop_NTPase"/>
</dbReference>
<dbReference type="AlphaFoldDB" id="A0A8H2JKH3"/>
<proteinExistence type="predicted"/>
<dbReference type="GO" id="GO:0032297">
    <property type="term" value="P:negative regulation of DNA-templated DNA replication initiation"/>
    <property type="evidence" value="ECO:0007669"/>
    <property type="project" value="InterPro"/>
</dbReference>